<proteinExistence type="predicted"/>
<organism evidence="1 2">
    <name type="scientific">Rhizobium phage AF3</name>
    <dbReference type="NCBI Taxonomy" id="2763529"/>
    <lineage>
        <taxon>Viruses</taxon>
        <taxon>Duplodnaviria</taxon>
        <taxon>Heunggongvirae</taxon>
        <taxon>Uroviricota</taxon>
        <taxon>Caudoviricetes</taxon>
        <taxon>Pootjesviridae</taxon>
        <taxon>Innesvirus</taxon>
        <taxon>Innesvirus AF3</taxon>
    </lineage>
</organism>
<protein>
    <submittedName>
        <fullName evidence="1">Uncharacterized protein</fullName>
    </submittedName>
</protein>
<dbReference type="Proteomes" id="UP000515855">
    <property type="component" value="Segment"/>
</dbReference>
<gene>
    <name evidence="1" type="ORF">AF3_169</name>
</gene>
<sequence length="178" mass="20754">MIAKTVLLGMNNPDPNDAFSAKKPGTSGYRLLTYMNEFIAPQKMKIDAFDFERMFDRQNMLDEAEWSIIRAKERKRETLSRLAGRRVIVCGNGVAFSLGLNVQSDFEWFKSLGIDWCKIPHPSGVNRLYNIAYYRLNTGKILWEELGKGILWHCDHSMVHEQFVKNRWPEEKFCYPPT</sequence>
<evidence type="ECO:0000313" key="2">
    <source>
        <dbReference type="Proteomes" id="UP000515855"/>
    </source>
</evidence>
<dbReference type="EMBL" id="MT778837">
    <property type="protein sequence ID" value="QNH71436.1"/>
    <property type="molecule type" value="Genomic_DNA"/>
</dbReference>
<evidence type="ECO:0000313" key="1">
    <source>
        <dbReference type="EMBL" id="QNH71436.1"/>
    </source>
</evidence>
<name>A0A7G7WW42_9CAUD</name>
<keyword evidence="2" id="KW-1185">Reference proteome</keyword>
<reference evidence="1 2" key="1">
    <citation type="submission" date="2020-07" db="EMBL/GenBank/DDBJ databases">
        <title>Complete genome sequence of Rhizobium leguminosarum bacteriophage vB_RlegM_AF3.</title>
        <authorList>
            <person name="Gunathilake D."/>
            <person name="Mackenzie K.D."/>
            <person name="Yost C.K."/>
            <person name="Hynes M.F."/>
        </authorList>
    </citation>
    <scope>NUCLEOTIDE SEQUENCE [LARGE SCALE GENOMIC DNA]</scope>
</reference>
<accession>A0A7G7WW42</accession>